<feature type="transmembrane region" description="Helical" evidence="5">
    <location>
        <begin position="6"/>
        <end position="25"/>
    </location>
</feature>
<name>A0A0A7EC44_9GAMM</name>
<comment type="subcellular location">
    <subcellularLocation>
        <location evidence="1">Membrane</location>
    </subcellularLocation>
</comment>
<evidence type="ECO:0000313" key="6">
    <source>
        <dbReference type="EMBL" id="AIY64235.1"/>
    </source>
</evidence>
<dbReference type="InterPro" id="IPR001129">
    <property type="entry name" value="Membr-assoc_MAPEG"/>
</dbReference>
<proteinExistence type="predicted"/>
<dbReference type="Gene3D" id="1.20.120.550">
    <property type="entry name" value="Membrane associated eicosanoid/glutathione metabolism-like domain"/>
    <property type="match status" value="1"/>
</dbReference>
<keyword evidence="3 5" id="KW-1133">Transmembrane helix</keyword>
<gene>
    <name evidence="6" type="ORF">OM33_03005</name>
</gene>
<dbReference type="HOGENOM" id="CLU_129387_1_0_6"/>
<dbReference type="Pfam" id="PF01124">
    <property type="entry name" value="MAPEG"/>
    <property type="match status" value="1"/>
</dbReference>
<evidence type="ECO:0000256" key="4">
    <source>
        <dbReference type="ARBA" id="ARBA00023136"/>
    </source>
</evidence>
<evidence type="ECO:0000256" key="1">
    <source>
        <dbReference type="ARBA" id="ARBA00004370"/>
    </source>
</evidence>
<organism evidence="6 7">
    <name type="scientific">Pseudoalteromonas piratica</name>
    <dbReference type="NCBI Taxonomy" id="1348114"/>
    <lineage>
        <taxon>Bacteria</taxon>
        <taxon>Pseudomonadati</taxon>
        <taxon>Pseudomonadota</taxon>
        <taxon>Gammaproteobacteria</taxon>
        <taxon>Alteromonadales</taxon>
        <taxon>Pseudoalteromonadaceae</taxon>
        <taxon>Pseudoalteromonas</taxon>
    </lineage>
</organism>
<dbReference type="STRING" id="1348114.OM33_03005"/>
<dbReference type="Proteomes" id="UP000030341">
    <property type="component" value="Chromosome 1"/>
</dbReference>
<dbReference type="KEGG" id="pseo:OM33_03005"/>
<evidence type="ECO:0000256" key="3">
    <source>
        <dbReference type="ARBA" id="ARBA00022989"/>
    </source>
</evidence>
<keyword evidence="7" id="KW-1185">Reference proteome</keyword>
<feature type="transmembrane region" description="Helical" evidence="5">
    <location>
        <begin position="116"/>
        <end position="135"/>
    </location>
</feature>
<feature type="transmembrane region" description="Helical" evidence="5">
    <location>
        <begin position="69"/>
        <end position="96"/>
    </location>
</feature>
<dbReference type="EMBL" id="CP009888">
    <property type="protein sequence ID" value="AIY64235.1"/>
    <property type="molecule type" value="Genomic_DNA"/>
</dbReference>
<sequence>MDTNWIYGPILIIVLHIFALLIYAASKRIIAVRKKQLDYKVVQNLDYRAMPEDILLAGRSYDNQFQQPILFIVLLGFIASNAIQDTTWILAAWLYVLLRLWHSIEHLKAHNLKRRTYAFGLSSLLLLFMWLAFLVSRLV</sequence>
<evidence type="ECO:0000256" key="5">
    <source>
        <dbReference type="SAM" id="Phobius"/>
    </source>
</evidence>
<keyword evidence="2 5" id="KW-0812">Transmembrane</keyword>
<dbReference type="SUPFAM" id="SSF161084">
    <property type="entry name" value="MAPEG domain-like"/>
    <property type="match status" value="1"/>
</dbReference>
<dbReference type="AlphaFoldDB" id="A0A0A7EC44"/>
<evidence type="ECO:0008006" key="8">
    <source>
        <dbReference type="Google" id="ProtNLM"/>
    </source>
</evidence>
<dbReference type="InterPro" id="IPR023352">
    <property type="entry name" value="MAPEG-like_dom_sf"/>
</dbReference>
<dbReference type="eggNOG" id="COG5331">
    <property type="taxonomic scope" value="Bacteria"/>
</dbReference>
<evidence type="ECO:0000313" key="7">
    <source>
        <dbReference type="Proteomes" id="UP000030341"/>
    </source>
</evidence>
<dbReference type="GO" id="GO:0016020">
    <property type="term" value="C:membrane"/>
    <property type="evidence" value="ECO:0007669"/>
    <property type="project" value="UniProtKB-SubCell"/>
</dbReference>
<keyword evidence="4 5" id="KW-0472">Membrane</keyword>
<evidence type="ECO:0000256" key="2">
    <source>
        <dbReference type="ARBA" id="ARBA00022692"/>
    </source>
</evidence>
<accession>A0A0A7EC44</accession>
<protein>
    <recommendedName>
        <fullName evidence="8">MAPEG family protein</fullName>
    </recommendedName>
</protein>
<reference evidence="6 7" key="1">
    <citation type="submission" date="2014-11" db="EMBL/GenBank/DDBJ databases">
        <title>Complete Genome Sequence of Pseudoalteromonas sp. Strain OCN003 Isolated from Kaneohe Bay, Oahu, Hawaii.</title>
        <authorList>
            <person name="Beurmann S."/>
            <person name="Videau P."/>
            <person name="Ushijima B."/>
            <person name="Smith A.M."/>
            <person name="Aeby G.S."/>
            <person name="Callahan S.M."/>
            <person name="Belcaid M."/>
        </authorList>
    </citation>
    <scope>NUCLEOTIDE SEQUENCE [LARGE SCALE GENOMIC DNA]</scope>
    <source>
        <strain evidence="6 7">OCN003</strain>
    </source>
</reference>